<keyword evidence="4" id="KW-1185">Reference proteome</keyword>
<gene>
    <name evidence="3" type="ORF">SAMN05444008_11326</name>
</gene>
<feature type="chain" id="PRO_5013064607" evidence="1">
    <location>
        <begin position="26"/>
        <end position="213"/>
    </location>
</feature>
<evidence type="ECO:0000313" key="4">
    <source>
        <dbReference type="Proteomes" id="UP000184368"/>
    </source>
</evidence>
<name>A0A1M5F431_9BACT</name>
<dbReference type="InterPro" id="IPR036761">
    <property type="entry name" value="TTHA0802/YceI-like_sf"/>
</dbReference>
<dbReference type="Gene3D" id="2.40.128.110">
    <property type="entry name" value="Lipid/polyisoprenoid-binding, YceI-like"/>
    <property type="match status" value="1"/>
</dbReference>
<feature type="domain" description="Lipid/polyisoprenoid-binding YceI-like" evidence="2">
    <location>
        <begin position="43"/>
        <end position="211"/>
    </location>
</feature>
<dbReference type="RefSeq" id="WP_073045234.1">
    <property type="nucleotide sequence ID" value="NZ_FQUO01000013.1"/>
</dbReference>
<accession>A0A1M5F431</accession>
<dbReference type="Pfam" id="PF04264">
    <property type="entry name" value="YceI"/>
    <property type="match status" value="1"/>
</dbReference>
<evidence type="ECO:0000259" key="2">
    <source>
        <dbReference type="SMART" id="SM00867"/>
    </source>
</evidence>
<dbReference type="SMART" id="SM00867">
    <property type="entry name" value="YceI"/>
    <property type="match status" value="1"/>
</dbReference>
<dbReference type="InterPro" id="IPR007372">
    <property type="entry name" value="Lipid/polyisoprenoid-bd_YceI"/>
</dbReference>
<dbReference type="PANTHER" id="PTHR34406:SF1">
    <property type="entry name" value="PROTEIN YCEI"/>
    <property type="match status" value="1"/>
</dbReference>
<feature type="signal peptide" evidence="1">
    <location>
        <begin position="1"/>
        <end position="25"/>
    </location>
</feature>
<dbReference type="EMBL" id="FQUO01000013">
    <property type="protein sequence ID" value="SHF86138.1"/>
    <property type="molecule type" value="Genomic_DNA"/>
</dbReference>
<reference evidence="3 4" key="1">
    <citation type="submission" date="2016-11" db="EMBL/GenBank/DDBJ databases">
        <authorList>
            <person name="Jaros S."/>
            <person name="Januszkiewicz K."/>
            <person name="Wedrychowicz H."/>
        </authorList>
    </citation>
    <scope>NUCLEOTIDE SEQUENCE [LARGE SCALE GENOMIC DNA]</scope>
    <source>
        <strain evidence="3 4">DSM 26897</strain>
    </source>
</reference>
<protein>
    <submittedName>
        <fullName evidence="3">Polyisoprenoid-binding protein YceI</fullName>
    </submittedName>
</protein>
<dbReference type="PANTHER" id="PTHR34406">
    <property type="entry name" value="PROTEIN YCEI"/>
    <property type="match status" value="1"/>
</dbReference>
<dbReference type="Proteomes" id="UP000184368">
    <property type="component" value="Unassembled WGS sequence"/>
</dbReference>
<evidence type="ECO:0000313" key="3">
    <source>
        <dbReference type="EMBL" id="SHF86138.1"/>
    </source>
</evidence>
<keyword evidence="1" id="KW-0732">Signal</keyword>
<sequence length="213" mass="23115">MKKATIFSAAALALAIAVSSFTIHANKTEEATITSPAPAEAGKWSVDRAHSNVRFSISHLVVSEVEGKFKMFDGALEHTKPDFSDAKIAFSVDVNSIDSDNEMRDKHLKGDDFFNAEKYPAMKFQSTSFKPLGGNKYKLAGNLTIRDVTKPVVFDVIFGGTTNAMGKTKAGFKAKTTINRFDYNLKWSQATEAGGLAVGKDVEIVVNVELNKG</sequence>
<organism evidence="3 4">
    <name type="scientific">Cnuella takakiae</name>
    <dbReference type="NCBI Taxonomy" id="1302690"/>
    <lineage>
        <taxon>Bacteria</taxon>
        <taxon>Pseudomonadati</taxon>
        <taxon>Bacteroidota</taxon>
        <taxon>Chitinophagia</taxon>
        <taxon>Chitinophagales</taxon>
        <taxon>Chitinophagaceae</taxon>
        <taxon>Cnuella</taxon>
    </lineage>
</organism>
<dbReference type="SUPFAM" id="SSF101874">
    <property type="entry name" value="YceI-like"/>
    <property type="match status" value="1"/>
</dbReference>
<dbReference type="OrthoDB" id="9811006at2"/>
<proteinExistence type="predicted"/>
<evidence type="ECO:0000256" key="1">
    <source>
        <dbReference type="SAM" id="SignalP"/>
    </source>
</evidence>
<dbReference type="STRING" id="1302690.BUE76_02895"/>
<dbReference type="AlphaFoldDB" id="A0A1M5F431"/>